<gene>
    <name evidence="2" type="ORF">CZ787_01170</name>
</gene>
<accession>A0A1R4HPK6</accession>
<name>A0A1R4HPK6_9GAMM</name>
<dbReference type="AlphaFoldDB" id="A0A1R4HPK6"/>
<evidence type="ECO:0000313" key="3">
    <source>
        <dbReference type="Proteomes" id="UP000196331"/>
    </source>
</evidence>
<dbReference type="Proteomes" id="UP000196331">
    <property type="component" value="Unassembled WGS sequence"/>
</dbReference>
<comment type="caution">
    <text evidence="2">The sequence shown here is derived from an EMBL/GenBank/DDBJ whole genome shotgun (WGS) entry which is preliminary data.</text>
</comment>
<feature type="transmembrane region" description="Helical" evidence="1">
    <location>
        <begin position="31"/>
        <end position="55"/>
    </location>
</feature>
<keyword evidence="1" id="KW-0812">Transmembrane</keyword>
<sequence length="57" mass="6143">MPTALAPKSTTADADIIGVIALPYWRSKDSYATIGTIELSIILTLGVFACLWLFLAE</sequence>
<evidence type="ECO:0000313" key="2">
    <source>
        <dbReference type="EMBL" id="SJN09284.1"/>
    </source>
</evidence>
<evidence type="ECO:0000256" key="1">
    <source>
        <dbReference type="SAM" id="Phobius"/>
    </source>
</evidence>
<reference evidence="2 3" key="1">
    <citation type="submission" date="2017-02" db="EMBL/GenBank/DDBJ databases">
        <authorList>
            <person name="Dridi B."/>
        </authorList>
    </citation>
    <scope>NUCLEOTIDE SEQUENCE [LARGE SCALE GENOMIC DNA]</scope>
    <source>
        <strain evidence="2 3">JB380</strain>
    </source>
</reference>
<keyword evidence="1" id="KW-0472">Membrane</keyword>
<organism evidence="2 3">
    <name type="scientific">Halomonas citrativorans</name>
    <dbReference type="NCBI Taxonomy" id="2742612"/>
    <lineage>
        <taxon>Bacteria</taxon>
        <taxon>Pseudomonadati</taxon>
        <taxon>Pseudomonadota</taxon>
        <taxon>Gammaproteobacteria</taxon>
        <taxon>Oceanospirillales</taxon>
        <taxon>Halomonadaceae</taxon>
        <taxon>Halomonas</taxon>
    </lineage>
</organism>
<keyword evidence="1" id="KW-1133">Transmembrane helix</keyword>
<protein>
    <submittedName>
        <fullName evidence="2">Uncharacterized protein</fullName>
    </submittedName>
</protein>
<proteinExistence type="predicted"/>
<dbReference type="EMBL" id="FUKM01000003">
    <property type="protein sequence ID" value="SJN09284.1"/>
    <property type="molecule type" value="Genomic_DNA"/>
</dbReference>